<sequence length="309" mass="32440">MKSAATLGLALVLTLAGCAVTDERGPATAAPTARPTAVSPIPALSSPRGAEATPGCGGWPCEWAARFQQATARIAASPGQLGLVLRDRVTGATWQAGAADQTSWTGSTIKLAMAVYVLEQSRAGAVTLGPGDREDIADMLSVSDDEAADRIWAGFGEQGMLPVFQGRYGMSGLAMEGENDDWGALVCRPDDLANLMAYVLGSLNSEDRAYVVGAMRHVAEIQHWGVWSVGPALEPGVKNGWLEDSYDDESHWDTSTVGFVGAGQRYILAIMYQMPTGEDSLERGVRTLSDLAAALFGQATPAPAVVRPS</sequence>
<organism evidence="2 3">
    <name type="scientific">Longispora fulva</name>
    <dbReference type="NCBI Taxonomy" id="619741"/>
    <lineage>
        <taxon>Bacteria</taxon>
        <taxon>Bacillati</taxon>
        <taxon>Actinomycetota</taxon>
        <taxon>Actinomycetes</taxon>
        <taxon>Micromonosporales</taxon>
        <taxon>Micromonosporaceae</taxon>
        <taxon>Longispora</taxon>
    </lineage>
</organism>
<proteinExistence type="predicted"/>
<dbReference type="EMBL" id="JADOUF010000001">
    <property type="protein sequence ID" value="MBG6139783.1"/>
    <property type="molecule type" value="Genomic_DNA"/>
</dbReference>
<name>A0A8J7GY21_9ACTN</name>
<dbReference type="GO" id="GO:0046677">
    <property type="term" value="P:response to antibiotic"/>
    <property type="evidence" value="ECO:0007669"/>
    <property type="project" value="InterPro"/>
</dbReference>
<dbReference type="InterPro" id="IPR012338">
    <property type="entry name" value="Beta-lactam/transpept-like"/>
</dbReference>
<keyword evidence="3" id="KW-1185">Reference proteome</keyword>
<dbReference type="RefSeq" id="WP_197006400.1">
    <property type="nucleotide sequence ID" value="NZ_BONS01000006.1"/>
</dbReference>
<dbReference type="Gene3D" id="3.40.710.10">
    <property type="entry name" value="DD-peptidase/beta-lactamase superfamily"/>
    <property type="match status" value="1"/>
</dbReference>
<feature type="region of interest" description="Disordered" evidence="1">
    <location>
        <begin position="25"/>
        <end position="52"/>
    </location>
</feature>
<dbReference type="PANTHER" id="PTHR35333">
    <property type="entry name" value="BETA-LACTAMASE"/>
    <property type="match status" value="1"/>
</dbReference>
<dbReference type="GO" id="GO:0030655">
    <property type="term" value="P:beta-lactam antibiotic catabolic process"/>
    <property type="evidence" value="ECO:0007669"/>
    <property type="project" value="InterPro"/>
</dbReference>
<dbReference type="GO" id="GO:0008800">
    <property type="term" value="F:beta-lactamase activity"/>
    <property type="evidence" value="ECO:0007669"/>
    <property type="project" value="InterPro"/>
</dbReference>
<comment type="caution">
    <text evidence="2">The sequence shown here is derived from an EMBL/GenBank/DDBJ whole genome shotgun (WGS) entry which is preliminary data.</text>
</comment>
<protein>
    <recommendedName>
        <fullName evidence="4">Beta-lactamase class A</fullName>
    </recommendedName>
</protein>
<dbReference type="AlphaFoldDB" id="A0A8J7GY21"/>
<dbReference type="PANTHER" id="PTHR35333:SF3">
    <property type="entry name" value="BETA-LACTAMASE-TYPE TRANSPEPTIDASE FOLD CONTAINING PROTEIN"/>
    <property type="match status" value="1"/>
</dbReference>
<dbReference type="PROSITE" id="PS51257">
    <property type="entry name" value="PROKAR_LIPOPROTEIN"/>
    <property type="match status" value="1"/>
</dbReference>
<accession>A0A8J7GY21</accession>
<evidence type="ECO:0000313" key="3">
    <source>
        <dbReference type="Proteomes" id="UP000622552"/>
    </source>
</evidence>
<dbReference type="InterPro" id="IPR000871">
    <property type="entry name" value="Beta-lactam_class-A"/>
</dbReference>
<dbReference type="SUPFAM" id="SSF56601">
    <property type="entry name" value="beta-lactamase/transpeptidase-like"/>
    <property type="match status" value="1"/>
</dbReference>
<reference evidence="2" key="1">
    <citation type="submission" date="2020-11" db="EMBL/GenBank/DDBJ databases">
        <title>Sequencing the genomes of 1000 actinobacteria strains.</title>
        <authorList>
            <person name="Klenk H.-P."/>
        </authorList>
    </citation>
    <scope>NUCLEOTIDE SEQUENCE</scope>
    <source>
        <strain evidence="2">DSM 45356</strain>
    </source>
</reference>
<evidence type="ECO:0000256" key="1">
    <source>
        <dbReference type="SAM" id="MobiDB-lite"/>
    </source>
</evidence>
<evidence type="ECO:0008006" key="4">
    <source>
        <dbReference type="Google" id="ProtNLM"/>
    </source>
</evidence>
<dbReference type="Proteomes" id="UP000622552">
    <property type="component" value="Unassembled WGS sequence"/>
</dbReference>
<evidence type="ECO:0000313" key="2">
    <source>
        <dbReference type="EMBL" id="MBG6139783.1"/>
    </source>
</evidence>
<feature type="compositionally biased region" description="Low complexity" evidence="1">
    <location>
        <begin position="25"/>
        <end position="37"/>
    </location>
</feature>
<gene>
    <name evidence="2" type="ORF">IW245_005977</name>
</gene>